<proteinExistence type="predicted"/>
<gene>
    <name evidence="1" type="ORF">LTR97_009662</name>
</gene>
<evidence type="ECO:0000313" key="1">
    <source>
        <dbReference type="EMBL" id="KAK5694043.1"/>
    </source>
</evidence>
<dbReference type="Proteomes" id="UP001310594">
    <property type="component" value="Unassembled WGS sequence"/>
</dbReference>
<name>A0AAN7W1G4_9PEZI</name>
<dbReference type="PANTHER" id="PTHR40788">
    <property type="entry name" value="CLR5 DOMAIN-CONTAINING PROTEIN-RELATED"/>
    <property type="match status" value="1"/>
</dbReference>
<reference evidence="1" key="1">
    <citation type="submission" date="2023-08" db="EMBL/GenBank/DDBJ databases">
        <title>Black Yeasts Isolated from many extreme environments.</title>
        <authorList>
            <person name="Coleine C."/>
            <person name="Stajich J.E."/>
            <person name="Selbmann L."/>
        </authorList>
    </citation>
    <scope>NUCLEOTIDE SEQUENCE</scope>
    <source>
        <strain evidence="1">CCFEE 5810</strain>
    </source>
</reference>
<comment type="caution">
    <text evidence="1">The sequence shown here is derived from an EMBL/GenBank/DDBJ whole genome shotgun (WGS) entry which is preliminary data.</text>
</comment>
<dbReference type="PANTHER" id="PTHR40788:SF2">
    <property type="entry name" value="CLR5 DOMAIN-CONTAINING PROTEIN"/>
    <property type="match status" value="1"/>
</dbReference>
<sequence length="806" mass="90248">MEPRTITNTTASQDPYNEKRFGYRPYPYESASSHPECDDSCDICVHHYLSFRWQKATNYKQVLSNADAKGAIHGLLQSTNSNLESVRSSIVRYGDAIIRRWKKKATVQRKTLLLQAKQNMFPRKYMIADLREQHLRQPKLPLLKDHDVCLLPLIDLPTLSESPHNLLSLLHARTQNHPAAWAAYDSEQLNFQFLRGLIQLSYNPHGVSLGPNYGTLVPYNKTAIHCGDIGGFPRAFAVLQAQNSLSKLLRAIVELILVPEPTEGNQEWQKLATSNFQVPSKVVTPFYDAPPELSITAIATSCAARYDAARRELDKLQTEPYHLREFLATIKESQFSRKDLTDSKQQSLLVELVIVHHSAVECWMAIQIEAAKARHTCANGLVSGVAPSANIDLAVRKLQRLLMNYNDKVSQSMMLSAGMLLTGTTVKDAFRLAPVVWAADRLSDMVTQKEEQGVLNSTQLLRFIGDHLPKHMPFDGFGRSFRQLFNDAIALDQTLQAMRLHSPRIRTSSSAEIVDSLSGQEKSQYYIALLVMKGHGHQGSFPHSELARPLQKLLGLPSPNKVNKDSLEHFDAAHLAMSEFWGTLKKTRIELYRQHNIHPKALIGIACCPASEKNQEILTATREDLEGKVRELENRTLAEKPTAEPTSNLQPLQTTWGPVLAETVSPATPKEKPKTRPADIEVPHIEDLQIEPPDEQPVEQRFIELTKQRSLDLFQRMYTPSACAKGTASVKWTRFVAALSDAGCSSVDGPGSSLKFVLTAWGTESVCIHRGHPDDTINPIALGDHGRSFAERWGWCYDTFKLRGGA</sequence>
<protein>
    <submittedName>
        <fullName evidence="1">Uncharacterized protein</fullName>
    </submittedName>
</protein>
<dbReference type="AlphaFoldDB" id="A0AAN7W1G4"/>
<evidence type="ECO:0000313" key="2">
    <source>
        <dbReference type="Proteomes" id="UP001310594"/>
    </source>
</evidence>
<dbReference type="EMBL" id="JAVRQU010000016">
    <property type="protein sequence ID" value="KAK5694043.1"/>
    <property type="molecule type" value="Genomic_DNA"/>
</dbReference>
<organism evidence="1 2">
    <name type="scientific">Elasticomyces elasticus</name>
    <dbReference type="NCBI Taxonomy" id="574655"/>
    <lineage>
        <taxon>Eukaryota</taxon>
        <taxon>Fungi</taxon>
        <taxon>Dikarya</taxon>
        <taxon>Ascomycota</taxon>
        <taxon>Pezizomycotina</taxon>
        <taxon>Dothideomycetes</taxon>
        <taxon>Dothideomycetidae</taxon>
        <taxon>Mycosphaerellales</taxon>
        <taxon>Teratosphaeriaceae</taxon>
        <taxon>Elasticomyces</taxon>
    </lineage>
</organism>
<accession>A0AAN7W1G4</accession>